<dbReference type="PROSITE" id="PS50977">
    <property type="entry name" value="HTH_TETR_2"/>
    <property type="match status" value="1"/>
</dbReference>
<evidence type="ECO:0000256" key="2">
    <source>
        <dbReference type="PROSITE-ProRule" id="PRU00335"/>
    </source>
</evidence>
<dbReference type="PANTHER" id="PTHR30055">
    <property type="entry name" value="HTH-TYPE TRANSCRIPTIONAL REGULATOR RUTR"/>
    <property type="match status" value="1"/>
</dbReference>
<dbReference type="OrthoDB" id="5816932at2"/>
<dbReference type="AlphaFoldDB" id="A0A2N5EA54"/>
<proteinExistence type="predicted"/>
<dbReference type="GO" id="GO:0000976">
    <property type="term" value="F:transcription cis-regulatory region binding"/>
    <property type="evidence" value="ECO:0007669"/>
    <property type="project" value="TreeGrafter"/>
</dbReference>
<dbReference type="RefSeq" id="WP_101815717.1">
    <property type="nucleotide sequence ID" value="NZ_PJZF01000005.1"/>
</dbReference>
<accession>A0A2N5EA54</accession>
<protein>
    <submittedName>
        <fullName evidence="4">TetR family transcriptional regulator</fullName>
    </submittedName>
</protein>
<dbReference type="InterPro" id="IPR009057">
    <property type="entry name" value="Homeodomain-like_sf"/>
</dbReference>
<dbReference type="Gene3D" id="1.10.357.10">
    <property type="entry name" value="Tetracycline Repressor, domain 2"/>
    <property type="match status" value="1"/>
</dbReference>
<organism evidence="4 5">
    <name type="scientific">Chimaeribacter californicus</name>
    <dbReference type="NCBI Taxonomy" id="2060067"/>
    <lineage>
        <taxon>Bacteria</taxon>
        <taxon>Pseudomonadati</taxon>
        <taxon>Pseudomonadota</taxon>
        <taxon>Gammaproteobacteria</taxon>
        <taxon>Enterobacterales</taxon>
        <taxon>Yersiniaceae</taxon>
        <taxon>Chimaeribacter</taxon>
    </lineage>
</organism>
<gene>
    <name evidence="4" type="ORF">CYR55_08500</name>
</gene>
<dbReference type="SUPFAM" id="SSF46689">
    <property type="entry name" value="Homeodomain-like"/>
    <property type="match status" value="1"/>
</dbReference>
<dbReference type="GO" id="GO:0003700">
    <property type="term" value="F:DNA-binding transcription factor activity"/>
    <property type="evidence" value="ECO:0007669"/>
    <property type="project" value="TreeGrafter"/>
</dbReference>
<comment type="caution">
    <text evidence="4">The sequence shown here is derived from an EMBL/GenBank/DDBJ whole genome shotgun (WGS) entry which is preliminary data.</text>
</comment>
<dbReference type="EMBL" id="PJZF01000005">
    <property type="protein sequence ID" value="PLR38772.1"/>
    <property type="molecule type" value="Genomic_DNA"/>
</dbReference>
<feature type="domain" description="HTH tetR-type" evidence="3">
    <location>
        <begin position="12"/>
        <end position="72"/>
    </location>
</feature>
<dbReference type="PRINTS" id="PR00455">
    <property type="entry name" value="HTHTETR"/>
</dbReference>
<evidence type="ECO:0000313" key="4">
    <source>
        <dbReference type="EMBL" id="PLR38772.1"/>
    </source>
</evidence>
<reference evidence="4 5" key="1">
    <citation type="submission" date="2017-12" db="EMBL/GenBank/DDBJ databases">
        <title>Characterization of six clinical isolates of Enterochimera gen. nov., a novel genus of the Yersiniaciae family and the three species Enterochimera arupensis sp. nov., Enterochimera coloradensis sp. nov, and Enterochimera californica sp. nov.</title>
        <authorList>
            <person name="Rossi A."/>
            <person name="Fisher M."/>
        </authorList>
    </citation>
    <scope>NUCLEOTIDE SEQUENCE [LARGE SCALE GENOMIC DNA]</scope>
    <source>
        <strain evidence="5">2015-Iso6</strain>
    </source>
</reference>
<sequence>MNLPLNKEERARLRRDQIITAARICFRNHGFHGAGMAEIAQMSALSVGQIYRYFTNKDAIIEEIVRRIVETKVNHMQFKKGDVQETAAMLSHRLLAGDPQEREIDHALMLEVAAEATRNPTVARILREADDRLFGQAMDMLTGLRPDLNQEQLAVWVEFMAVMCEGTAFRRLNHQKANPSLLNRFYLSLFTTILPASEKK</sequence>
<keyword evidence="5" id="KW-1185">Reference proteome</keyword>
<dbReference type="InterPro" id="IPR050109">
    <property type="entry name" value="HTH-type_TetR-like_transc_reg"/>
</dbReference>
<evidence type="ECO:0000259" key="3">
    <source>
        <dbReference type="PROSITE" id="PS50977"/>
    </source>
</evidence>
<dbReference type="InterPro" id="IPR001647">
    <property type="entry name" value="HTH_TetR"/>
</dbReference>
<evidence type="ECO:0000313" key="5">
    <source>
        <dbReference type="Proteomes" id="UP000234240"/>
    </source>
</evidence>
<dbReference type="Proteomes" id="UP000234240">
    <property type="component" value="Unassembled WGS sequence"/>
</dbReference>
<feature type="DNA-binding region" description="H-T-H motif" evidence="2">
    <location>
        <begin position="35"/>
        <end position="54"/>
    </location>
</feature>
<keyword evidence="1 2" id="KW-0238">DNA-binding</keyword>
<dbReference type="PANTHER" id="PTHR30055:SF226">
    <property type="entry name" value="HTH-TYPE TRANSCRIPTIONAL REGULATOR PKSA"/>
    <property type="match status" value="1"/>
</dbReference>
<name>A0A2N5EA54_9GAMM</name>
<dbReference type="Pfam" id="PF00440">
    <property type="entry name" value="TetR_N"/>
    <property type="match status" value="1"/>
</dbReference>
<evidence type="ECO:0000256" key="1">
    <source>
        <dbReference type="ARBA" id="ARBA00023125"/>
    </source>
</evidence>